<protein>
    <submittedName>
        <fullName evidence="2">Uncharacterized protein</fullName>
    </submittedName>
</protein>
<sequence length="562" mass="54232">MHTIGSGTDSGVIAAPAAPAADTSPIAPAAPVSTPDPTLASAAQQGPITDIPLPQLPPDTPPASAPAFTTARKEFEDNGSHGTATPHLPGAGSGTPDAGDAHTGVLGDAASPLLGAGHEALHQAAGALGAVPGAQHLLDGAQAALDQAPAALGGAAGAVQQAGAAVAAALPANLPPMPADPVAALMNGMALPALPGIDVLFKPFLDLLSSFGTGVMGALNPADLLSQSSQVIQSAMQIGMGAMKSVEQVWQGQSASSAQAAGQQVQAHGEDASQRGFDISKLTDEAAAVVQRGNVQLTQVAQSFATQATALAPVALTPPGQATLIATATEYLGQAVTIVNATRGELSGYTGQLANVVNQLAGQYAPQAANAAQAVAQNVGQPIVEQAQSLLSGGGADTQAAGLGDLTGSGLPGASTHASAFGGNGAHPGSMSGSGAGGGLSGLMGGLGGTASGGGAAATPGVGSSVPGARPGIPGMGIPGMPFGPGMPGTPGQGTPGSGFMGGGTPAAGQRNSDDERGRTVQNYQGLTGNIDLTGPLGETTPEVIGQTHSDELISDYENDQL</sequence>
<dbReference type="EMBL" id="PSZC01000008">
    <property type="protein sequence ID" value="PPJ37699.1"/>
    <property type="molecule type" value="Genomic_DNA"/>
</dbReference>
<dbReference type="OrthoDB" id="4519614at2"/>
<gene>
    <name evidence="2" type="ORF">C5E45_13675</name>
</gene>
<feature type="compositionally biased region" description="Gly residues" evidence="1">
    <location>
        <begin position="486"/>
        <end position="506"/>
    </location>
</feature>
<feature type="compositionally biased region" description="Acidic residues" evidence="1">
    <location>
        <begin position="553"/>
        <end position="562"/>
    </location>
</feature>
<dbReference type="RefSeq" id="WP_104376558.1">
    <property type="nucleotide sequence ID" value="NZ_PSZC01000008.1"/>
</dbReference>
<feature type="region of interest" description="Disordered" evidence="1">
    <location>
        <begin position="76"/>
        <end position="106"/>
    </location>
</feature>
<evidence type="ECO:0000313" key="2">
    <source>
        <dbReference type="EMBL" id="PPJ37699.1"/>
    </source>
</evidence>
<feature type="region of interest" description="Disordered" evidence="1">
    <location>
        <begin position="1"/>
        <end position="43"/>
    </location>
</feature>
<feature type="region of interest" description="Disordered" evidence="1">
    <location>
        <begin position="451"/>
        <end position="562"/>
    </location>
</feature>
<reference evidence="2 3" key="1">
    <citation type="submission" date="2018-02" db="EMBL/GenBank/DDBJ databases">
        <title>8 Nocardia nova and 1 Nocardia cyriacigeorgica strain used for evolution to TMP-SMX.</title>
        <authorList>
            <person name="Mehta H."/>
            <person name="Weng J."/>
            <person name="Shamoo Y."/>
        </authorList>
    </citation>
    <scope>NUCLEOTIDE SEQUENCE [LARGE SCALE GENOMIC DNA]</scope>
    <source>
        <strain evidence="2 3">MDA3139</strain>
    </source>
</reference>
<proteinExistence type="predicted"/>
<evidence type="ECO:0000313" key="3">
    <source>
        <dbReference type="Proteomes" id="UP000239874"/>
    </source>
</evidence>
<feature type="compositionally biased region" description="Low complexity" evidence="1">
    <location>
        <begin position="457"/>
        <end position="473"/>
    </location>
</feature>
<evidence type="ECO:0000256" key="1">
    <source>
        <dbReference type="SAM" id="MobiDB-lite"/>
    </source>
</evidence>
<comment type="caution">
    <text evidence="2">The sequence shown here is derived from an EMBL/GenBank/DDBJ whole genome shotgun (WGS) entry which is preliminary data.</text>
</comment>
<dbReference type="AlphaFoldDB" id="A0A2S6AR78"/>
<accession>A0A2S6AR78</accession>
<name>A0A2S6AR78_9NOCA</name>
<dbReference type="Proteomes" id="UP000239874">
    <property type="component" value="Unassembled WGS sequence"/>
</dbReference>
<feature type="compositionally biased region" description="Low complexity" evidence="1">
    <location>
        <begin position="14"/>
        <end position="31"/>
    </location>
</feature>
<organism evidence="2 3">
    <name type="scientific">Nocardia nova</name>
    <dbReference type="NCBI Taxonomy" id="37330"/>
    <lineage>
        <taxon>Bacteria</taxon>
        <taxon>Bacillati</taxon>
        <taxon>Actinomycetota</taxon>
        <taxon>Actinomycetes</taxon>
        <taxon>Mycobacteriales</taxon>
        <taxon>Nocardiaceae</taxon>
        <taxon>Nocardia</taxon>
    </lineage>
</organism>